<evidence type="ECO:0000313" key="4">
    <source>
        <dbReference type="Proteomes" id="UP000192391"/>
    </source>
</evidence>
<dbReference type="InterPro" id="IPR051316">
    <property type="entry name" value="Zinc-reg_GTPase_activator"/>
</dbReference>
<evidence type="ECO:0000259" key="2">
    <source>
        <dbReference type="Pfam" id="PF07683"/>
    </source>
</evidence>
<dbReference type="InterPro" id="IPR003495">
    <property type="entry name" value="CobW/HypB/UreG_nucleotide-bd"/>
</dbReference>
<dbReference type="Pfam" id="PF07683">
    <property type="entry name" value="CobW_C"/>
    <property type="match status" value="1"/>
</dbReference>
<dbReference type="PANTHER" id="PTHR13748">
    <property type="entry name" value="COBW-RELATED"/>
    <property type="match status" value="1"/>
</dbReference>
<feature type="domain" description="CobW C-terminal" evidence="2">
    <location>
        <begin position="213"/>
        <end position="279"/>
    </location>
</feature>
<name>A0AAC9W2C5_EUBLI</name>
<proteinExistence type="predicted"/>
<dbReference type="InterPro" id="IPR011629">
    <property type="entry name" value="CobW-like_C"/>
</dbReference>
<dbReference type="InterPro" id="IPR027417">
    <property type="entry name" value="P-loop_NTPase"/>
</dbReference>
<dbReference type="CDD" id="cd03112">
    <property type="entry name" value="CobW-like"/>
    <property type="match status" value="1"/>
</dbReference>
<dbReference type="AlphaFoldDB" id="A0AAC9W2C5"/>
<evidence type="ECO:0000259" key="1">
    <source>
        <dbReference type="Pfam" id="PF02492"/>
    </source>
</evidence>
<protein>
    <submittedName>
        <fullName evidence="3">GTP-binding protein</fullName>
    </submittedName>
</protein>
<dbReference type="PANTHER" id="PTHR13748:SF62">
    <property type="entry name" value="COBW DOMAIN-CONTAINING PROTEIN"/>
    <property type="match status" value="1"/>
</dbReference>
<organism evidence="3 4">
    <name type="scientific">Eubacterium limosum</name>
    <dbReference type="NCBI Taxonomy" id="1736"/>
    <lineage>
        <taxon>Bacteria</taxon>
        <taxon>Bacillati</taxon>
        <taxon>Bacillota</taxon>
        <taxon>Clostridia</taxon>
        <taxon>Eubacteriales</taxon>
        <taxon>Eubacteriaceae</taxon>
        <taxon>Eubacterium</taxon>
    </lineage>
</organism>
<dbReference type="Gene3D" id="3.40.50.300">
    <property type="entry name" value="P-loop containing nucleotide triphosphate hydrolases"/>
    <property type="match status" value="1"/>
</dbReference>
<feature type="domain" description="CobW/HypB/UreG nucleotide-binding" evidence="1">
    <location>
        <begin position="4"/>
        <end position="178"/>
    </location>
</feature>
<sequence length="305" mass="33916">MKLVLLTGFLGAGKTTFLNHLFKEFKDQKIGVLMNEFGEKSVDSALIHGENFDLLELTGGSVFCACLRENFIRGLAELRDYDLEYVFVESSGVADPSNMGVILEMVRKLSGKSYDYRGSLCIVDALYFEETFEVVPTLKKQLVCASAVIINKTDLQTGEKIKAVRDRIKEVNPGAELLEAAFCDVPIKPLLERRRAFPAPGETVNTWESRPKTIMLTTEAQVDDIALENFLNRVVPSAYRVKGFAKTRRGPVEVSGVNDRVEIHLWNKPVEKTEIVVISSVGIKIISLALAAWKEYLGGAPLDLK</sequence>
<dbReference type="Proteomes" id="UP000192391">
    <property type="component" value="Chromosome"/>
</dbReference>
<dbReference type="EMBL" id="CP019962">
    <property type="protein sequence ID" value="ARD64976.1"/>
    <property type="molecule type" value="Genomic_DNA"/>
</dbReference>
<dbReference type="RefSeq" id="WP_038352109.1">
    <property type="nucleotide sequence ID" value="NZ_CP019962.1"/>
</dbReference>
<reference evidence="4" key="1">
    <citation type="journal article" date="2017" name="Sci. Rep.">
        <title>Determination of the Genome and Primary Transcriptome of Syngas Fermenting Eubacterium limosum ATCC 8486.</title>
        <authorList>
            <person name="Song Y."/>
            <person name="Shin J."/>
            <person name="Jeong Y."/>
            <person name="Jin S."/>
            <person name="Lee J.K."/>
            <person name="Kim D.R."/>
            <person name="Kim S.C."/>
            <person name="Cho S."/>
            <person name="Cho B.K."/>
        </authorList>
    </citation>
    <scope>NUCLEOTIDE SEQUENCE [LARGE SCALE GENOMIC DNA]</scope>
    <source>
        <strain evidence="4">ATCC 8486</strain>
    </source>
</reference>
<dbReference type="SUPFAM" id="SSF52540">
    <property type="entry name" value="P-loop containing nucleoside triphosphate hydrolases"/>
    <property type="match status" value="1"/>
</dbReference>
<dbReference type="GO" id="GO:0005737">
    <property type="term" value="C:cytoplasm"/>
    <property type="evidence" value="ECO:0007669"/>
    <property type="project" value="TreeGrafter"/>
</dbReference>
<gene>
    <name evidence="3" type="ORF">B2M23_05200</name>
</gene>
<accession>A0AAC9W2C5</accession>
<dbReference type="KEGG" id="elim:B2M23_05200"/>
<dbReference type="Pfam" id="PF02492">
    <property type="entry name" value="cobW"/>
    <property type="match status" value="1"/>
</dbReference>
<evidence type="ECO:0000313" key="3">
    <source>
        <dbReference type="EMBL" id="ARD64976.1"/>
    </source>
</evidence>